<dbReference type="InterPro" id="IPR036388">
    <property type="entry name" value="WH-like_DNA-bd_sf"/>
</dbReference>
<protein>
    <recommendedName>
        <fullName evidence="4">HTH luxR-type domain-containing protein</fullName>
    </recommendedName>
</protein>
<evidence type="ECO:0000313" key="3">
    <source>
        <dbReference type="Proteomes" id="UP000031599"/>
    </source>
</evidence>
<reference evidence="2 3" key="1">
    <citation type="submission" date="2014-12" db="EMBL/GenBank/DDBJ databases">
        <title>Genome assembly of Enhygromyxa salina DSM 15201.</title>
        <authorList>
            <person name="Sharma G."/>
            <person name="Subramanian S."/>
        </authorList>
    </citation>
    <scope>NUCLEOTIDE SEQUENCE [LARGE SCALE GENOMIC DNA]</scope>
    <source>
        <strain evidence="2 3">DSM 15201</strain>
    </source>
</reference>
<proteinExistence type="predicted"/>
<dbReference type="Gene3D" id="1.10.10.10">
    <property type="entry name" value="Winged helix-like DNA-binding domain superfamily/Winged helix DNA-binding domain"/>
    <property type="match status" value="1"/>
</dbReference>
<dbReference type="GO" id="GO:0003677">
    <property type="term" value="F:DNA binding"/>
    <property type="evidence" value="ECO:0007669"/>
    <property type="project" value="InterPro"/>
</dbReference>
<organism evidence="2 3">
    <name type="scientific">Enhygromyxa salina</name>
    <dbReference type="NCBI Taxonomy" id="215803"/>
    <lineage>
        <taxon>Bacteria</taxon>
        <taxon>Pseudomonadati</taxon>
        <taxon>Myxococcota</taxon>
        <taxon>Polyangia</taxon>
        <taxon>Nannocystales</taxon>
        <taxon>Nannocystaceae</taxon>
        <taxon>Enhygromyxa</taxon>
    </lineage>
</organism>
<name>A0A0C2D919_9BACT</name>
<gene>
    <name evidence="2" type="ORF">DB30_01992</name>
</gene>
<dbReference type="SUPFAM" id="SSF46894">
    <property type="entry name" value="C-terminal effector domain of the bipartite response regulators"/>
    <property type="match status" value="1"/>
</dbReference>
<dbReference type="EMBL" id="JMCC02000015">
    <property type="protein sequence ID" value="KIG18105.1"/>
    <property type="molecule type" value="Genomic_DNA"/>
</dbReference>
<feature type="region of interest" description="Disordered" evidence="1">
    <location>
        <begin position="78"/>
        <end position="107"/>
    </location>
</feature>
<evidence type="ECO:0000313" key="2">
    <source>
        <dbReference type="EMBL" id="KIG18105.1"/>
    </source>
</evidence>
<evidence type="ECO:0000256" key="1">
    <source>
        <dbReference type="SAM" id="MobiDB-lite"/>
    </source>
</evidence>
<accession>A0A0C2D919</accession>
<dbReference type="AlphaFoldDB" id="A0A0C2D919"/>
<sequence>MLELLVAGLRDAFTLSEREQSVAHSLLFGRNSYAIATRLGIDERRVLQDIQDLLAKTSTDDREALMRVALRLAGERERADAPIHRAPGPVHSHANAGPDAPASCSTVSRSRYAGAWPAANDRRLRAAD</sequence>
<comment type="caution">
    <text evidence="2">The sequence shown here is derived from an EMBL/GenBank/DDBJ whole genome shotgun (WGS) entry which is preliminary data.</text>
</comment>
<evidence type="ECO:0008006" key="4">
    <source>
        <dbReference type="Google" id="ProtNLM"/>
    </source>
</evidence>
<dbReference type="InterPro" id="IPR016032">
    <property type="entry name" value="Sig_transdc_resp-reg_C-effctor"/>
</dbReference>
<dbReference type="GO" id="GO:0006355">
    <property type="term" value="P:regulation of DNA-templated transcription"/>
    <property type="evidence" value="ECO:0007669"/>
    <property type="project" value="InterPro"/>
</dbReference>
<dbReference type="Proteomes" id="UP000031599">
    <property type="component" value="Unassembled WGS sequence"/>
</dbReference>